<dbReference type="AlphaFoldDB" id="A0A1I1N220"/>
<dbReference type="GO" id="GO:1990281">
    <property type="term" value="C:efflux pump complex"/>
    <property type="evidence" value="ECO:0007669"/>
    <property type="project" value="TreeGrafter"/>
</dbReference>
<dbReference type="PANTHER" id="PTHR30469">
    <property type="entry name" value="MULTIDRUG RESISTANCE PROTEIN MDTA"/>
    <property type="match status" value="1"/>
</dbReference>
<evidence type="ECO:0000256" key="2">
    <source>
        <dbReference type="SAM" id="Coils"/>
    </source>
</evidence>
<feature type="signal peptide" evidence="3">
    <location>
        <begin position="1"/>
        <end position="25"/>
    </location>
</feature>
<dbReference type="GO" id="GO:0015562">
    <property type="term" value="F:efflux transmembrane transporter activity"/>
    <property type="evidence" value="ECO:0007669"/>
    <property type="project" value="TreeGrafter"/>
</dbReference>
<keyword evidence="5" id="KW-1185">Reference proteome</keyword>
<keyword evidence="3" id="KW-0732">Signal</keyword>
<name>A0A1I1N220_9RHOB</name>
<proteinExistence type="inferred from homology"/>
<reference evidence="4 5" key="1">
    <citation type="submission" date="2016-10" db="EMBL/GenBank/DDBJ databases">
        <authorList>
            <person name="de Groot N.N."/>
        </authorList>
    </citation>
    <scope>NUCLEOTIDE SEQUENCE [LARGE SCALE GENOMIC DNA]</scope>
    <source>
        <strain evidence="4 5">DSM 19548</strain>
    </source>
</reference>
<comment type="similarity">
    <text evidence="1">Belongs to the membrane fusion protein (MFP) (TC 8.A.1) family.</text>
</comment>
<accession>A0A1I1N220</accession>
<dbReference type="RefSeq" id="WP_093361829.1">
    <property type="nucleotide sequence ID" value="NZ_FOLG01000011.1"/>
</dbReference>
<feature type="coiled-coil region" evidence="2">
    <location>
        <begin position="158"/>
        <end position="185"/>
    </location>
</feature>
<dbReference type="InterPro" id="IPR006143">
    <property type="entry name" value="RND_pump_MFP"/>
</dbReference>
<dbReference type="SUPFAM" id="SSF111369">
    <property type="entry name" value="HlyD-like secretion proteins"/>
    <property type="match status" value="1"/>
</dbReference>
<evidence type="ECO:0000256" key="1">
    <source>
        <dbReference type="ARBA" id="ARBA00009477"/>
    </source>
</evidence>
<dbReference type="Gene3D" id="2.40.50.100">
    <property type="match status" value="1"/>
</dbReference>
<organism evidence="4 5">
    <name type="scientific">Tropicimonas isoalkanivorans</name>
    <dbReference type="NCBI Taxonomy" id="441112"/>
    <lineage>
        <taxon>Bacteria</taxon>
        <taxon>Pseudomonadati</taxon>
        <taxon>Pseudomonadota</taxon>
        <taxon>Alphaproteobacteria</taxon>
        <taxon>Rhodobacterales</taxon>
        <taxon>Roseobacteraceae</taxon>
        <taxon>Tropicimonas</taxon>
    </lineage>
</organism>
<keyword evidence="2" id="KW-0175">Coiled coil</keyword>
<dbReference type="Gene3D" id="1.10.287.470">
    <property type="entry name" value="Helix hairpin bin"/>
    <property type="match status" value="1"/>
</dbReference>
<dbReference type="NCBIfam" id="TIGR01730">
    <property type="entry name" value="RND_mfp"/>
    <property type="match status" value="1"/>
</dbReference>
<dbReference type="PANTHER" id="PTHR30469:SF20">
    <property type="entry name" value="EFFLUX RND TRANSPORTER PERIPLASMIC ADAPTOR SUBUNIT"/>
    <property type="match status" value="1"/>
</dbReference>
<dbReference type="Proteomes" id="UP000198728">
    <property type="component" value="Unassembled WGS sequence"/>
</dbReference>
<protein>
    <submittedName>
        <fullName evidence="4">RND family efflux transporter, MFP subunit</fullName>
    </submittedName>
</protein>
<feature type="chain" id="PRO_5011560518" evidence="3">
    <location>
        <begin position="26"/>
        <end position="380"/>
    </location>
</feature>
<evidence type="ECO:0000313" key="5">
    <source>
        <dbReference type="Proteomes" id="UP000198728"/>
    </source>
</evidence>
<evidence type="ECO:0000256" key="3">
    <source>
        <dbReference type="SAM" id="SignalP"/>
    </source>
</evidence>
<dbReference type="EMBL" id="FOLG01000011">
    <property type="protein sequence ID" value="SFC91669.1"/>
    <property type="molecule type" value="Genomic_DNA"/>
</dbReference>
<sequence>MNSNRKRSWKRVASVLAGAVAAALAIPFLPAPLSDVLAQARKDTNETAEAAVAPELDQPVVVEVTRALTRAVNRSRTVAGRVEPARTVDIAFQVPGQIIQLHVEPGDRIREGEVIAKLDQVDFELTVVRTQASFELAESEFERASSLAERGVAADARLDTARAQLAQAGAALREAERRFEQTELVAPFDAIVARAFIEEYVNVTSAAPVVRLQDISEMRIVISLPEELAAIARASPDAFDVVATFAAVPGYTAPLVLRSFATDVDPMAQTYDVEFAITGKIDPRLLPGMTADVRISIAAEEDRPHSVIVPVSAVDTTSRTEPSIWIYEEASGQVARKTVRLGLPMDDEIAILKGLQGDEVVVSGGWWRLRENQTVAVSGL</sequence>
<dbReference type="STRING" id="441112.SAMN04488094_11191"/>
<dbReference type="OrthoDB" id="9813967at2"/>
<dbReference type="Gene3D" id="2.40.30.170">
    <property type="match status" value="1"/>
</dbReference>
<evidence type="ECO:0000313" key="4">
    <source>
        <dbReference type="EMBL" id="SFC91669.1"/>
    </source>
</evidence>
<dbReference type="Gene3D" id="2.40.420.20">
    <property type="match status" value="1"/>
</dbReference>
<gene>
    <name evidence="4" type="ORF">SAMN04488094_11191</name>
</gene>